<sequence length="194" mass="21525">MDSLANSNHFNIEISEMKKPHSLDYCDTNIDVDVDRNLTDYLPSNQAIIESTKIETSQSLDFCDTNIDADIDLNLADSLPSNLELTTLEGHQQQGIDEPITTILPNPPSMPSSAMPSLMNNDNALQHNDLNTTSAASRPIRDRHPPSYLKDYVAVAMNHSSSSLPRTPTNLSVVTALPPFHCTTTSLYSLYYWD</sequence>
<dbReference type="EMBL" id="JAUESC010000382">
    <property type="protein sequence ID" value="KAK0587859.1"/>
    <property type="molecule type" value="Genomic_DNA"/>
</dbReference>
<proteinExistence type="predicted"/>
<evidence type="ECO:0000313" key="2">
    <source>
        <dbReference type="Proteomes" id="UP001168877"/>
    </source>
</evidence>
<protein>
    <submittedName>
        <fullName evidence="1">Uncharacterized protein</fullName>
    </submittedName>
</protein>
<accession>A0AA39VJI3</accession>
<dbReference type="Proteomes" id="UP001168877">
    <property type="component" value="Unassembled WGS sequence"/>
</dbReference>
<reference evidence="1" key="1">
    <citation type="journal article" date="2022" name="Plant J.">
        <title>Strategies of tolerance reflected in two North American maple genomes.</title>
        <authorList>
            <person name="McEvoy S.L."/>
            <person name="Sezen U.U."/>
            <person name="Trouern-Trend A."/>
            <person name="McMahon S.M."/>
            <person name="Schaberg P.G."/>
            <person name="Yang J."/>
            <person name="Wegrzyn J.L."/>
            <person name="Swenson N.G."/>
        </authorList>
    </citation>
    <scope>NUCLEOTIDE SEQUENCE</scope>
    <source>
        <strain evidence="1">NS2018</strain>
    </source>
</reference>
<dbReference type="AlphaFoldDB" id="A0AA39VJI3"/>
<keyword evidence="2" id="KW-1185">Reference proteome</keyword>
<comment type="caution">
    <text evidence="1">The sequence shown here is derived from an EMBL/GenBank/DDBJ whole genome shotgun (WGS) entry which is preliminary data.</text>
</comment>
<organism evidence="1 2">
    <name type="scientific">Acer saccharum</name>
    <name type="common">Sugar maple</name>
    <dbReference type="NCBI Taxonomy" id="4024"/>
    <lineage>
        <taxon>Eukaryota</taxon>
        <taxon>Viridiplantae</taxon>
        <taxon>Streptophyta</taxon>
        <taxon>Embryophyta</taxon>
        <taxon>Tracheophyta</taxon>
        <taxon>Spermatophyta</taxon>
        <taxon>Magnoliopsida</taxon>
        <taxon>eudicotyledons</taxon>
        <taxon>Gunneridae</taxon>
        <taxon>Pentapetalae</taxon>
        <taxon>rosids</taxon>
        <taxon>malvids</taxon>
        <taxon>Sapindales</taxon>
        <taxon>Sapindaceae</taxon>
        <taxon>Hippocastanoideae</taxon>
        <taxon>Acereae</taxon>
        <taxon>Acer</taxon>
    </lineage>
</organism>
<reference evidence="1" key="2">
    <citation type="submission" date="2023-06" db="EMBL/GenBank/DDBJ databases">
        <authorList>
            <person name="Swenson N.G."/>
            <person name="Wegrzyn J.L."/>
            <person name="Mcevoy S.L."/>
        </authorList>
    </citation>
    <scope>NUCLEOTIDE SEQUENCE</scope>
    <source>
        <strain evidence="1">NS2018</strain>
        <tissue evidence="1">Leaf</tissue>
    </source>
</reference>
<gene>
    <name evidence="1" type="ORF">LWI29_030088</name>
</gene>
<name>A0AA39VJI3_ACESA</name>
<evidence type="ECO:0000313" key="1">
    <source>
        <dbReference type="EMBL" id="KAK0587859.1"/>
    </source>
</evidence>